<organism evidence="2 3">
    <name type="scientific">Paractinoplanes globisporus</name>
    <dbReference type="NCBI Taxonomy" id="113565"/>
    <lineage>
        <taxon>Bacteria</taxon>
        <taxon>Bacillati</taxon>
        <taxon>Actinomycetota</taxon>
        <taxon>Actinomycetes</taxon>
        <taxon>Micromonosporales</taxon>
        <taxon>Micromonosporaceae</taxon>
        <taxon>Paractinoplanes</taxon>
    </lineage>
</organism>
<dbReference type="PANTHER" id="PTHR30270:SF0">
    <property type="entry name" value="THIAMINE-MONOPHOSPHATE KINASE"/>
    <property type="match status" value="1"/>
</dbReference>
<dbReference type="InterPro" id="IPR000182">
    <property type="entry name" value="GNAT_dom"/>
</dbReference>
<dbReference type="PROSITE" id="PS51186">
    <property type="entry name" value="GNAT"/>
    <property type="match status" value="1"/>
</dbReference>
<dbReference type="PANTHER" id="PTHR30270">
    <property type="entry name" value="THIAMINE-MONOPHOSPHATE KINASE"/>
    <property type="match status" value="1"/>
</dbReference>
<dbReference type="Gene3D" id="3.90.650.10">
    <property type="entry name" value="PurM-like C-terminal domain"/>
    <property type="match status" value="1"/>
</dbReference>
<dbReference type="SUPFAM" id="SSF56042">
    <property type="entry name" value="PurM C-terminal domain-like"/>
    <property type="match status" value="1"/>
</dbReference>
<evidence type="ECO:0000313" key="2">
    <source>
        <dbReference type="EMBL" id="MFF5291962.1"/>
    </source>
</evidence>
<dbReference type="Gene3D" id="3.30.1330.10">
    <property type="entry name" value="PurM-like, N-terminal domain"/>
    <property type="match status" value="1"/>
</dbReference>
<sequence length="452" mass="46800">MTDLVPALVGPHVMIEPEDDPAGYHRLRRRVFVDEQELFERSDRDERDDDPRTVVLVARSARGDLLGGVRLGPAGIGPDIGWWQGGRLAVDPAARGALGVGPALVRAACAYAESAGALRFDATVQPRNEPMFRRLGWQPVRHVPVAGRPHTLMRWPIRRLAALAAATKSPLGGLLAGLAPGGAGFVGDDGAPVPGTDLIAACDAIVPSMVERDPDWAGWCSVLVNVNDLAAMGAEPVGLLNAVGARDANHCARILGGLRRAAKAYGIPVLGGHTQLGVPAALSATALGRAARPVPGGGGRPGQRVRLSADLGGRWRAGYHGRQWDSTSDRTPDELRRMQSFVRRARPAAAKDVSMAGIAGTLGMLAEASGCGALLDVARVPRPAGATAGDWLACFPGFAMLTAGPVADGDAGPAVTADCGELVTGRGVRLRWPDGEITDAVDAGVTGLGTAA</sequence>
<reference evidence="2 3" key="1">
    <citation type="submission" date="2024-10" db="EMBL/GenBank/DDBJ databases">
        <title>The Natural Products Discovery Center: Release of the First 8490 Sequenced Strains for Exploring Actinobacteria Biosynthetic Diversity.</title>
        <authorList>
            <person name="Kalkreuter E."/>
            <person name="Kautsar S.A."/>
            <person name="Yang D."/>
            <person name="Bader C.D."/>
            <person name="Teijaro C.N."/>
            <person name="Fluegel L."/>
            <person name="Davis C.M."/>
            <person name="Simpson J.R."/>
            <person name="Lauterbach L."/>
            <person name="Steele A.D."/>
            <person name="Gui C."/>
            <person name="Meng S."/>
            <person name="Li G."/>
            <person name="Viehrig K."/>
            <person name="Ye F."/>
            <person name="Su P."/>
            <person name="Kiefer A.F."/>
            <person name="Nichols A."/>
            <person name="Cepeda A.J."/>
            <person name="Yan W."/>
            <person name="Fan B."/>
            <person name="Jiang Y."/>
            <person name="Adhikari A."/>
            <person name="Zheng C.-J."/>
            <person name="Schuster L."/>
            <person name="Cowan T.M."/>
            <person name="Smanski M.J."/>
            <person name="Chevrette M.G."/>
            <person name="De Carvalho L.P.S."/>
            <person name="Shen B."/>
        </authorList>
    </citation>
    <scope>NUCLEOTIDE SEQUENCE [LARGE SCALE GENOMIC DNA]</scope>
    <source>
        <strain evidence="2 3">NPDC000087</strain>
    </source>
</reference>
<dbReference type="InterPro" id="IPR016181">
    <property type="entry name" value="Acyl_CoA_acyltransferase"/>
</dbReference>
<dbReference type="Proteomes" id="UP001602245">
    <property type="component" value="Unassembled WGS sequence"/>
</dbReference>
<dbReference type="Pfam" id="PF02769">
    <property type="entry name" value="AIRS_C"/>
    <property type="match status" value="1"/>
</dbReference>
<name>A0ABW6WIL7_9ACTN</name>
<dbReference type="RefSeq" id="WP_026205332.1">
    <property type="nucleotide sequence ID" value="NZ_JBIAZU010000004.1"/>
</dbReference>
<dbReference type="InterPro" id="IPR036921">
    <property type="entry name" value="PurM-like_N_sf"/>
</dbReference>
<dbReference type="NCBIfam" id="TIGR04050">
    <property type="entry name" value="MSMEG_0567_Cter"/>
    <property type="match status" value="1"/>
</dbReference>
<gene>
    <name evidence="2" type="ORF">ACFY35_21175</name>
</gene>
<proteinExistence type="predicted"/>
<evidence type="ECO:0000259" key="1">
    <source>
        <dbReference type="PROSITE" id="PS51186"/>
    </source>
</evidence>
<dbReference type="SUPFAM" id="SSF55326">
    <property type="entry name" value="PurM N-terminal domain-like"/>
    <property type="match status" value="1"/>
</dbReference>
<dbReference type="CDD" id="cd04301">
    <property type="entry name" value="NAT_SF"/>
    <property type="match status" value="1"/>
</dbReference>
<evidence type="ECO:0000313" key="3">
    <source>
        <dbReference type="Proteomes" id="UP001602245"/>
    </source>
</evidence>
<keyword evidence="3" id="KW-1185">Reference proteome</keyword>
<dbReference type="NCBIfam" id="TIGR04045">
    <property type="entry name" value="MSMEG_0567_GNAT"/>
    <property type="match status" value="1"/>
</dbReference>
<dbReference type="Gene3D" id="3.40.630.30">
    <property type="match status" value="1"/>
</dbReference>
<dbReference type="InterPro" id="IPR036676">
    <property type="entry name" value="PurM-like_C_sf"/>
</dbReference>
<dbReference type="InterPro" id="IPR023911">
    <property type="entry name" value="MSMEG_0567/sll0787_C"/>
</dbReference>
<feature type="domain" description="N-acetyltransferase" evidence="1">
    <location>
        <begin position="11"/>
        <end position="158"/>
    </location>
</feature>
<dbReference type="EMBL" id="JBIAZU010000004">
    <property type="protein sequence ID" value="MFF5291962.1"/>
    <property type="molecule type" value="Genomic_DNA"/>
</dbReference>
<dbReference type="InterPro" id="IPR024035">
    <property type="entry name" value="MSMEG_0567_GNAT"/>
</dbReference>
<comment type="caution">
    <text evidence="2">The sequence shown here is derived from an EMBL/GenBank/DDBJ whole genome shotgun (WGS) entry which is preliminary data.</text>
</comment>
<protein>
    <submittedName>
        <fullName evidence="2">MSMEG_0567/sll0787 family protein</fullName>
    </submittedName>
</protein>
<dbReference type="InterPro" id="IPR016188">
    <property type="entry name" value="PurM-like_N"/>
</dbReference>
<accession>A0ABW6WIL7</accession>
<dbReference type="InterPro" id="IPR010918">
    <property type="entry name" value="PurM-like_C_dom"/>
</dbReference>
<dbReference type="InterPro" id="IPR006283">
    <property type="entry name" value="ThiL-like"/>
</dbReference>
<dbReference type="Pfam" id="PF00583">
    <property type="entry name" value="Acetyltransf_1"/>
    <property type="match status" value="1"/>
</dbReference>
<dbReference type="SUPFAM" id="SSF55729">
    <property type="entry name" value="Acyl-CoA N-acyltransferases (Nat)"/>
    <property type="match status" value="1"/>
</dbReference>
<dbReference type="Pfam" id="PF00586">
    <property type="entry name" value="AIRS"/>
    <property type="match status" value="1"/>
</dbReference>